<feature type="compositionally biased region" description="Acidic residues" evidence="1">
    <location>
        <begin position="16"/>
        <end position="25"/>
    </location>
</feature>
<dbReference type="Proteomes" id="UP000663873">
    <property type="component" value="Unassembled WGS sequence"/>
</dbReference>
<sequence length="58" mass="6892">LIFFDFHHTVEPTSSNDEEDDDESETETHLISREVLMQHRERFQRGTPANQEESDDDE</sequence>
<feature type="compositionally biased region" description="Basic and acidic residues" evidence="1">
    <location>
        <begin position="1"/>
        <end position="10"/>
    </location>
</feature>
<evidence type="ECO:0000313" key="3">
    <source>
        <dbReference type="Proteomes" id="UP000663873"/>
    </source>
</evidence>
<gene>
    <name evidence="2" type="ORF">UJA718_LOCUS50223</name>
</gene>
<proteinExistence type="predicted"/>
<reference evidence="2" key="1">
    <citation type="submission" date="2021-02" db="EMBL/GenBank/DDBJ databases">
        <authorList>
            <person name="Nowell W R."/>
        </authorList>
    </citation>
    <scope>NUCLEOTIDE SEQUENCE</scope>
</reference>
<feature type="non-terminal residue" evidence="2">
    <location>
        <position position="58"/>
    </location>
</feature>
<protein>
    <submittedName>
        <fullName evidence="2">Uncharacterized protein</fullName>
    </submittedName>
</protein>
<comment type="caution">
    <text evidence="2">The sequence shown here is derived from an EMBL/GenBank/DDBJ whole genome shotgun (WGS) entry which is preliminary data.</text>
</comment>
<feature type="non-terminal residue" evidence="2">
    <location>
        <position position="1"/>
    </location>
</feature>
<keyword evidence="3" id="KW-1185">Reference proteome</keyword>
<feature type="region of interest" description="Disordered" evidence="1">
    <location>
        <begin position="1"/>
        <end position="58"/>
    </location>
</feature>
<name>A0A822AAN2_9BILA</name>
<accession>A0A822AAN2</accession>
<organism evidence="2 3">
    <name type="scientific">Rotaria socialis</name>
    <dbReference type="NCBI Taxonomy" id="392032"/>
    <lineage>
        <taxon>Eukaryota</taxon>
        <taxon>Metazoa</taxon>
        <taxon>Spiralia</taxon>
        <taxon>Gnathifera</taxon>
        <taxon>Rotifera</taxon>
        <taxon>Eurotatoria</taxon>
        <taxon>Bdelloidea</taxon>
        <taxon>Philodinida</taxon>
        <taxon>Philodinidae</taxon>
        <taxon>Rotaria</taxon>
    </lineage>
</organism>
<feature type="compositionally biased region" description="Basic and acidic residues" evidence="1">
    <location>
        <begin position="26"/>
        <end position="44"/>
    </location>
</feature>
<evidence type="ECO:0000313" key="2">
    <source>
        <dbReference type="EMBL" id="CAF5001086.1"/>
    </source>
</evidence>
<dbReference type="AlphaFoldDB" id="A0A822AAN2"/>
<evidence type="ECO:0000256" key="1">
    <source>
        <dbReference type="SAM" id="MobiDB-lite"/>
    </source>
</evidence>
<dbReference type="EMBL" id="CAJOBP010110534">
    <property type="protein sequence ID" value="CAF5001086.1"/>
    <property type="molecule type" value="Genomic_DNA"/>
</dbReference>